<dbReference type="PATRIC" id="fig|264450.4.peg.2500"/>
<feature type="transmembrane region" description="Helical" evidence="1">
    <location>
        <begin position="147"/>
        <end position="171"/>
    </location>
</feature>
<organism evidence="2 3">
    <name type="scientific">Pseudomonas syringae pv. castaneae</name>
    <dbReference type="NCBI Taxonomy" id="264450"/>
    <lineage>
        <taxon>Bacteria</taxon>
        <taxon>Pseudomonadati</taxon>
        <taxon>Pseudomonadota</taxon>
        <taxon>Gammaproteobacteria</taxon>
        <taxon>Pseudomonadales</taxon>
        <taxon>Pseudomonadaceae</taxon>
        <taxon>Pseudomonas</taxon>
        <taxon>Pseudomonas syringae</taxon>
    </lineage>
</organism>
<dbReference type="PANTHER" id="PTHR34219">
    <property type="entry name" value="IRON-REGULATED INNER MEMBRANE PROTEIN-RELATED"/>
    <property type="match status" value="1"/>
</dbReference>
<reference evidence="2 3" key="1">
    <citation type="submission" date="2015-09" db="EMBL/GenBank/DDBJ databases">
        <title>Genome announcement of multiple Pseudomonas syringae strains.</title>
        <authorList>
            <person name="Thakur S."/>
            <person name="Wang P.W."/>
            <person name="Gong Y."/>
            <person name="Weir B.S."/>
            <person name="Guttman D.S."/>
        </authorList>
    </citation>
    <scope>NUCLEOTIDE SEQUENCE [LARGE SCALE GENOMIC DNA]</scope>
    <source>
        <strain evidence="2 3">ICMP9419</strain>
    </source>
</reference>
<evidence type="ECO:0000313" key="3">
    <source>
        <dbReference type="Proteomes" id="UP000050381"/>
    </source>
</evidence>
<evidence type="ECO:0000313" key="2">
    <source>
        <dbReference type="EMBL" id="KPW94814.1"/>
    </source>
</evidence>
<gene>
    <name evidence="2" type="ORF">ALO79_02073</name>
</gene>
<protein>
    <submittedName>
        <fullName evidence="2">Putative iron-regulated membrane protein</fullName>
    </submittedName>
</protein>
<dbReference type="AlphaFoldDB" id="A0A0N8R5C6"/>
<feature type="transmembrane region" description="Helical" evidence="1">
    <location>
        <begin position="192"/>
        <end position="222"/>
    </location>
</feature>
<dbReference type="RefSeq" id="WP_057432299.1">
    <property type="nucleotide sequence ID" value="NZ_LIIH01000096.1"/>
</dbReference>
<sequence length="377" mass="41721">MKSQTVRRWSIVHTWSSLICTLFLLMLAVTGLPLIFHHEIDHLLGDAPQYQEMPADTPHLNLEQLARAAEAHRPGEVMQYFGWDDEDPNGVMAITAATADTEPNSSHTFALDARTGEALEMPSANGGFMMVMLRLHVDMYANLPGKLLLAFMGLLFVVAIVSGTVLYAPFMRKLEFGQVRVNKSRRTRWLDLHNLIGVVTLTWALVVGVTGVISACADLLIASWRNDALATMIAPYKDAPPLTQRAPATRLLEIAESAAPGMQADFIAFPGTRFSREHHYAVFLKGNTHLTAHLATPVLIDAQTLQVTAVVERPWYMDALGMSQPLHFGDYGGMPMKILWAVLDVLTIIVLGSGVYLWWVRRRAARSVSVVRAQVAQ</sequence>
<comment type="caution">
    <text evidence="2">The sequence shown here is derived from an EMBL/GenBank/DDBJ whole genome shotgun (WGS) entry which is preliminary data.</text>
</comment>
<keyword evidence="1" id="KW-1133">Transmembrane helix</keyword>
<dbReference type="PANTHER" id="PTHR34219:SF3">
    <property type="entry name" value="BLL7967 PROTEIN"/>
    <property type="match status" value="1"/>
</dbReference>
<evidence type="ECO:0000256" key="1">
    <source>
        <dbReference type="SAM" id="Phobius"/>
    </source>
</evidence>
<dbReference type="InterPro" id="IPR005625">
    <property type="entry name" value="PepSY-ass_TM"/>
</dbReference>
<dbReference type="EMBL" id="LJQD01000294">
    <property type="protein sequence ID" value="KPW94814.1"/>
    <property type="molecule type" value="Genomic_DNA"/>
</dbReference>
<keyword evidence="1" id="KW-0812">Transmembrane</keyword>
<proteinExistence type="predicted"/>
<name>A0A0N8R5C6_PSESX</name>
<accession>A0A0N8R5C6</accession>
<feature type="transmembrane region" description="Helical" evidence="1">
    <location>
        <begin position="12"/>
        <end position="36"/>
    </location>
</feature>
<feature type="transmembrane region" description="Helical" evidence="1">
    <location>
        <begin position="338"/>
        <end position="359"/>
    </location>
</feature>
<dbReference type="Pfam" id="PF03929">
    <property type="entry name" value="PepSY_TM"/>
    <property type="match status" value="1"/>
</dbReference>
<dbReference type="Proteomes" id="UP000050381">
    <property type="component" value="Unassembled WGS sequence"/>
</dbReference>
<keyword evidence="1" id="KW-0472">Membrane</keyword>